<organism evidence="2 3">
    <name type="scientific">Streptomyces gardneri</name>
    <dbReference type="NCBI Taxonomy" id="66892"/>
    <lineage>
        <taxon>Bacteria</taxon>
        <taxon>Bacillati</taxon>
        <taxon>Actinomycetota</taxon>
        <taxon>Actinomycetes</taxon>
        <taxon>Kitasatosporales</taxon>
        <taxon>Streptomycetaceae</taxon>
        <taxon>Streptomyces</taxon>
    </lineage>
</organism>
<evidence type="ECO:0000256" key="1">
    <source>
        <dbReference type="SAM" id="MobiDB-lite"/>
    </source>
</evidence>
<proteinExistence type="predicted"/>
<feature type="region of interest" description="Disordered" evidence="1">
    <location>
        <begin position="35"/>
        <end position="75"/>
    </location>
</feature>
<sequence length="75" mass="8083">MLTAYGSSRSYRRVAGTVSIRGADATRRAWTDCSMTAGKTGSSRAASDPVRLPDTRAAHTKQDERRGRNVHSGTT</sequence>
<evidence type="ECO:0000313" key="3">
    <source>
        <dbReference type="Proteomes" id="UP000315226"/>
    </source>
</evidence>
<protein>
    <submittedName>
        <fullName evidence="2">Uncharacterized protein</fullName>
    </submittedName>
</protein>
<dbReference type="EMBL" id="BJMN01000035">
    <property type="protein sequence ID" value="GEB59691.1"/>
    <property type="molecule type" value="Genomic_DNA"/>
</dbReference>
<feature type="compositionally biased region" description="Basic and acidic residues" evidence="1">
    <location>
        <begin position="51"/>
        <end position="67"/>
    </location>
</feature>
<accession>A0A4Y3RP99</accession>
<dbReference type="AlphaFoldDB" id="A0A4Y3RP99"/>
<comment type="caution">
    <text evidence="2">The sequence shown here is derived from an EMBL/GenBank/DDBJ whole genome shotgun (WGS) entry which is preliminary data.</text>
</comment>
<gene>
    <name evidence="2" type="ORF">SGA01_52960</name>
</gene>
<reference evidence="2 3" key="1">
    <citation type="submission" date="2019-06" db="EMBL/GenBank/DDBJ databases">
        <title>Whole genome shotgun sequence of Streptomyces gardneri NBRC 12865.</title>
        <authorList>
            <person name="Hosoyama A."/>
            <person name="Uohara A."/>
            <person name="Ohji S."/>
            <person name="Ichikawa N."/>
        </authorList>
    </citation>
    <scope>NUCLEOTIDE SEQUENCE [LARGE SCALE GENOMIC DNA]</scope>
    <source>
        <strain evidence="2 3">NBRC 12865</strain>
    </source>
</reference>
<feature type="compositionally biased region" description="Polar residues" evidence="1">
    <location>
        <begin position="35"/>
        <end position="45"/>
    </location>
</feature>
<name>A0A4Y3RP99_9ACTN</name>
<dbReference type="Proteomes" id="UP000315226">
    <property type="component" value="Unassembled WGS sequence"/>
</dbReference>
<evidence type="ECO:0000313" key="2">
    <source>
        <dbReference type="EMBL" id="GEB59691.1"/>
    </source>
</evidence>
<keyword evidence="3" id="KW-1185">Reference proteome</keyword>